<dbReference type="PATRIC" id="fig|1199245.3.peg.18"/>
<reference evidence="10 11" key="1">
    <citation type="journal article" date="2012" name="Mol. Biol. Evol.">
        <title>Genome reduction and co-evolution between the primary and secondary bacterial symbionts of psyllids.</title>
        <authorList>
            <person name="Sloan D.B."/>
            <person name="Moran N.A."/>
        </authorList>
    </citation>
    <scope>NUCLEOTIDE SEQUENCE [LARGE SCALE GENOMIC DNA]</scope>
    <source>
        <strain evidence="10">Ceuc_S</strain>
    </source>
</reference>
<evidence type="ECO:0000256" key="2">
    <source>
        <dbReference type="ARBA" id="ARBA00007776"/>
    </source>
</evidence>
<evidence type="ECO:0000256" key="4">
    <source>
        <dbReference type="ARBA" id="ARBA00022692"/>
    </source>
</evidence>
<dbReference type="Proteomes" id="UP000003936">
    <property type="component" value="Chromosome"/>
</dbReference>
<feature type="transmembrane region" description="Helical" evidence="9">
    <location>
        <begin position="74"/>
        <end position="92"/>
    </location>
</feature>
<evidence type="ECO:0000256" key="1">
    <source>
        <dbReference type="ARBA" id="ARBA00004651"/>
    </source>
</evidence>
<accession>J3TWR5</accession>
<feature type="transmembrane region" description="Helical" evidence="9">
    <location>
        <begin position="7"/>
        <end position="29"/>
    </location>
</feature>
<evidence type="ECO:0000313" key="10">
    <source>
        <dbReference type="EMBL" id="AFP84425.1"/>
    </source>
</evidence>
<evidence type="ECO:0000256" key="8">
    <source>
        <dbReference type="PIRNR" id="PIRNR018472"/>
    </source>
</evidence>
<feature type="transmembrane region" description="Helical" evidence="9">
    <location>
        <begin position="104"/>
        <end position="128"/>
    </location>
</feature>
<dbReference type="InterPro" id="IPR007227">
    <property type="entry name" value="Cell_shape_determining_MreD"/>
</dbReference>
<dbReference type="PANTHER" id="PTHR37484">
    <property type="entry name" value="ROD SHAPE-DETERMINING PROTEIN MRED"/>
    <property type="match status" value="1"/>
</dbReference>
<evidence type="ECO:0000256" key="7">
    <source>
        <dbReference type="ARBA" id="ARBA00023136"/>
    </source>
</evidence>
<evidence type="ECO:0000256" key="3">
    <source>
        <dbReference type="ARBA" id="ARBA00022475"/>
    </source>
</evidence>
<dbReference type="KEGG" id="sect:A359_00160"/>
<keyword evidence="11" id="KW-1185">Reference proteome</keyword>
<keyword evidence="4 9" id="KW-0812">Transmembrane</keyword>
<keyword evidence="7 8" id="KW-0472">Membrane</keyword>
<dbReference type="OrthoDB" id="6647425at2"/>
<gene>
    <name evidence="10" type="ORF">A359_00160</name>
</gene>
<proteinExistence type="inferred from homology"/>
<name>J3TWR5_9ENTR</name>
<dbReference type="PANTHER" id="PTHR37484:SF1">
    <property type="entry name" value="ROD SHAPE-DETERMINING PROTEIN MRED"/>
    <property type="match status" value="1"/>
</dbReference>
<keyword evidence="5 8" id="KW-0133">Cell shape</keyword>
<comment type="similarity">
    <text evidence="2 8">Belongs to the MreD family.</text>
</comment>
<dbReference type="GO" id="GO:0008360">
    <property type="term" value="P:regulation of cell shape"/>
    <property type="evidence" value="ECO:0007669"/>
    <property type="project" value="UniProtKB-UniRule"/>
</dbReference>
<dbReference type="AlphaFoldDB" id="J3TWR5"/>
<protein>
    <recommendedName>
        <fullName evidence="8">Rod shape-determining protein MreD</fullName>
    </recommendedName>
</protein>
<sequence length="162" mass="19385">MNRHQRYGIWIIWLSFLISIVLQIMPWPFQLHLFHPSWLNLVLIYWAMALPHRVNIGTSFILGLIMDLMLGSTFGVRALALSILTYLVVFRFQLLRNLPIWQQALIVILLSLTNQVIVFWAQFFFTNISFQPKIFWSSVVDGLLWPWMCLMMRKMRRRFNVQ</sequence>
<dbReference type="STRING" id="1199245.A359_00160"/>
<comment type="subcellular location">
    <subcellularLocation>
        <location evidence="8">Cell inner membrane</location>
    </subcellularLocation>
    <subcellularLocation>
        <location evidence="1">Cell membrane</location>
        <topology evidence="1">Multi-pass membrane protein</topology>
    </subcellularLocation>
</comment>
<dbReference type="PIRSF" id="PIRSF018472">
    <property type="entry name" value="MreD_proteobac"/>
    <property type="match status" value="1"/>
</dbReference>
<dbReference type="RefSeq" id="WP_014887724.1">
    <property type="nucleotide sequence ID" value="NC_018419.1"/>
</dbReference>
<dbReference type="InterPro" id="IPR026034">
    <property type="entry name" value="MreD_proteobac"/>
</dbReference>
<dbReference type="NCBIfam" id="TIGR03426">
    <property type="entry name" value="shape_MreD"/>
    <property type="match status" value="1"/>
</dbReference>
<dbReference type="EMBL" id="CP003546">
    <property type="protein sequence ID" value="AFP84425.1"/>
    <property type="molecule type" value="Genomic_DNA"/>
</dbReference>
<evidence type="ECO:0000313" key="11">
    <source>
        <dbReference type="Proteomes" id="UP000003936"/>
    </source>
</evidence>
<evidence type="ECO:0000256" key="9">
    <source>
        <dbReference type="SAM" id="Phobius"/>
    </source>
</evidence>
<keyword evidence="3 8" id="KW-1003">Cell membrane</keyword>
<evidence type="ECO:0000256" key="5">
    <source>
        <dbReference type="ARBA" id="ARBA00022960"/>
    </source>
</evidence>
<keyword evidence="6 9" id="KW-1133">Transmembrane helix</keyword>
<dbReference type="NCBIfam" id="NF008282">
    <property type="entry name" value="PRK11060.1"/>
    <property type="match status" value="1"/>
</dbReference>
<organism evidence="10 11">
    <name type="scientific">secondary endosymbiont of Ctenarytaina eucalypti</name>
    <dbReference type="NCBI Taxonomy" id="1199245"/>
    <lineage>
        <taxon>Bacteria</taxon>
        <taxon>Pseudomonadati</taxon>
        <taxon>Pseudomonadota</taxon>
        <taxon>Gammaproteobacteria</taxon>
        <taxon>Enterobacterales</taxon>
        <taxon>Enterobacteriaceae</taxon>
        <taxon>aphid secondary symbionts</taxon>
    </lineage>
</organism>
<dbReference type="GO" id="GO:0005886">
    <property type="term" value="C:plasma membrane"/>
    <property type="evidence" value="ECO:0007669"/>
    <property type="project" value="UniProtKB-SubCell"/>
</dbReference>
<evidence type="ECO:0000256" key="6">
    <source>
        <dbReference type="ARBA" id="ARBA00022989"/>
    </source>
</evidence>
<dbReference type="HOGENOM" id="CLU_119315_0_1_6"/>
<keyword evidence="8" id="KW-0997">Cell inner membrane</keyword>
<dbReference type="Pfam" id="PF04093">
    <property type="entry name" value="MreD"/>
    <property type="match status" value="1"/>
</dbReference>
<feature type="transmembrane region" description="Helical" evidence="9">
    <location>
        <begin position="134"/>
        <end position="152"/>
    </location>
</feature>
<comment type="function">
    <text evidence="8">Involved in formation of the rod shape of the cell. May also contribute to regulation of formation of penicillin-binding proteins.</text>
</comment>